<gene>
    <name evidence="2" type="ORF">SNAT2548_LOCUS1822</name>
</gene>
<comment type="caution">
    <text evidence="2">The sequence shown here is derived from an EMBL/GenBank/DDBJ whole genome shotgun (WGS) entry which is preliminary data.</text>
</comment>
<dbReference type="OrthoDB" id="19045at2759"/>
<feature type="region of interest" description="Disordered" evidence="1">
    <location>
        <begin position="82"/>
        <end position="127"/>
    </location>
</feature>
<dbReference type="AlphaFoldDB" id="A0A812HQN5"/>
<name>A0A812HQN5_9DINO</name>
<proteinExistence type="predicted"/>
<evidence type="ECO:0000313" key="3">
    <source>
        <dbReference type="Proteomes" id="UP000604046"/>
    </source>
</evidence>
<sequence>MMGLLLVASWRFEDGSSTFVQASPRTADTPVLVDEDGDEHAYLVVENMPKKVPARPPAVPLSARRPAPGGYGFFVRETVDEDYEASPDSPRGRRPKRPAPKKKAATPGPPKKTRVPNVSGTEKAPLQGPESVSMCAVFFVCAGASDQGDAVPEDAEQDDGIFPNQFRCWHGLLMSWGISRLFVIAHLRSLPAPHMTVNSEVEMSLRQLLTTAHRLPRLQDCG</sequence>
<evidence type="ECO:0000256" key="1">
    <source>
        <dbReference type="SAM" id="MobiDB-lite"/>
    </source>
</evidence>
<evidence type="ECO:0000313" key="2">
    <source>
        <dbReference type="EMBL" id="CAE6957621.1"/>
    </source>
</evidence>
<organism evidence="2 3">
    <name type="scientific">Symbiodinium natans</name>
    <dbReference type="NCBI Taxonomy" id="878477"/>
    <lineage>
        <taxon>Eukaryota</taxon>
        <taxon>Sar</taxon>
        <taxon>Alveolata</taxon>
        <taxon>Dinophyceae</taxon>
        <taxon>Suessiales</taxon>
        <taxon>Symbiodiniaceae</taxon>
        <taxon>Symbiodinium</taxon>
    </lineage>
</organism>
<feature type="compositionally biased region" description="Basic residues" evidence="1">
    <location>
        <begin position="92"/>
        <end position="104"/>
    </location>
</feature>
<dbReference type="EMBL" id="CAJNDS010000103">
    <property type="protein sequence ID" value="CAE6957621.1"/>
    <property type="molecule type" value="Genomic_DNA"/>
</dbReference>
<protein>
    <submittedName>
        <fullName evidence="2">Uncharacterized protein</fullName>
    </submittedName>
</protein>
<dbReference type="Proteomes" id="UP000604046">
    <property type="component" value="Unassembled WGS sequence"/>
</dbReference>
<reference evidence="2" key="1">
    <citation type="submission" date="2021-02" db="EMBL/GenBank/DDBJ databases">
        <authorList>
            <person name="Dougan E. K."/>
            <person name="Rhodes N."/>
            <person name="Thang M."/>
            <person name="Chan C."/>
        </authorList>
    </citation>
    <scope>NUCLEOTIDE SEQUENCE</scope>
</reference>
<keyword evidence="3" id="KW-1185">Reference proteome</keyword>
<accession>A0A812HQN5</accession>